<evidence type="ECO:0000256" key="1">
    <source>
        <dbReference type="ARBA" id="ARBA00011900"/>
    </source>
</evidence>
<name>A0ABW9EZ18_9GAMM</name>
<evidence type="ECO:0000256" key="3">
    <source>
        <dbReference type="ARBA" id="ARBA00022679"/>
    </source>
</evidence>
<evidence type="ECO:0000256" key="2">
    <source>
        <dbReference type="ARBA" id="ARBA00022603"/>
    </source>
</evidence>
<dbReference type="SUPFAM" id="SSF53335">
    <property type="entry name" value="S-adenosyl-L-methionine-dependent methyltransferases"/>
    <property type="match status" value="1"/>
</dbReference>
<protein>
    <recommendedName>
        <fullName evidence="1">site-specific DNA-methyltransferase (adenine-specific)</fullName>
        <ecNumber evidence="1">2.1.1.72</ecNumber>
    </recommendedName>
</protein>
<dbReference type="InterPro" id="IPR012327">
    <property type="entry name" value="MeTrfase_D12"/>
</dbReference>
<keyword evidence="2 6" id="KW-0489">Methyltransferase</keyword>
<dbReference type="CDD" id="cd02440">
    <property type="entry name" value="AdoMet_MTases"/>
    <property type="match status" value="1"/>
</dbReference>
<dbReference type="GO" id="GO:0008168">
    <property type="term" value="F:methyltransferase activity"/>
    <property type="evidence" value="ECO:0007669"/>
    <property type="project" value="UniProtKB-KW"/>
</dbReference>
<comment type="caution">
    <text evidence="6">The sequence shown here is derived from an EMBL/GenBank/DDBJ whole genome shotgun (WGS) entry which is preliminary data.</text>
</comment>
<dbReference type="Proteomes" id="UP001629523">
    <property type="component" value="Unassembled WGS sequence"/>
</dbReference>
<evidence type="ECO:0000256" key="5">
    <source>
        <dbReference type="ARBA" id="ARBA00047942"/>
    </source>
</evidence>
<dbReference type="RefSeq" id="WP_408573605.1">
    <property type="nucleotide sequence ID" value="NZ_JBBEST010000004.1"/>
</dbReference>
<dbReference type="InterPro" id="IPR002052">
    <property type="entry name" value="DNA_methylase_N6_adenine_CS"/>
</dbReference>
<dbReference type="PROSITE" id="PS00092">
    <property type="entry name" value="N6_MTASE"/>
    <property type="match status" value="1"/>
</dbReference>
<evidence type="ECO:0000313" key="7">
    <source>
        <dbReference type="Proteomes" id="UP001629523"/>
    </source>
</evidence>
<organism evidence="6 7">
    <name type="scientific">Yersinia proxima</name>
    <dbReference type="NCBI Taxonomy" id="2890316"/>
    <lineage>
        <taxon>Bacteria</taxon>
        <taxon>Pseudomonadati</taxon>
        <taxon>Pseudomonadota</taxon>
        <taxon>Gammaproteobacteria</taxon>
        <taxon>Enterobacterales</taxon>
        <taxon>Yersiniaceae</taxon>
        <taxon>Yersinia</taxon>
    </lineage>
</organism>
<gene>
    <name evidence="6" type="ORF">WFP14_12245</name>
</gene>
<comment type="catalytic activity">
    <reaction evidence="5">
        <text>a 2'-deoxyadenosine in DNA + S-adenosyl-L-methionine = an N(6)-methyl-2'-deoxyadenosine in DNA + S-adenosyl-L-homocysteine + H(+)</text>
        <dbReference type="Rhea" id="RHEA:15197"/>
        <dbReference type="Rhea" id="RHEA-COMP:12418"/>
        <dbReference type="Rhea" id="RHEA-COMP:12419"/>
        <dbReference type="ChEBI" id="CHEBI:15378"/>
        <dbReference type="ChEBI" id="CHEBI:57856"/>
        <dbReference type="ChEBI" id="CHEBI:59789"/>
        <dbReference type="ChEBI" id="CHEBI:90615"/>
        <dbReference type="ChEBI" id="CHEBI:90616"/>
        <dbReference type="EC" id="2.1.1.72"/>
    </reaction>
</comment>
<dbReference type="PANTHER" id="PTHR30481">
    <property type="entry name" value="DNA ADENINE METHYLASE"/>
    <property type="match status" value="1"/>
</dbReference>
<dbReference type="EMBL" id="JBBEST010000004">
    <property type="protein sequence ID" value="MFM1347326.1"/>
    <property type="molecule type" value="Genomic_DNA"/>
</dbReference>
<sequence length="227" mass="25619">MGYLGSKAASGAYQAIISQMPPHDTYIETHLGGGAVMLKKPPAANSIGIDIDARTVKNFVLNHELPPVSVINEDAVDYLEKFDFARAGRVLIYADPPYLLETRTSQARYKHEYTVDDHRRLIAALRDIPAYVMISGYPSDLYDELLGDWRSIQFQVMTRGGPRTEQLWMNYPTESAYSATFAGRNYIDRQRIKRKALRWANNYSELSANEQLAILSALLETHQSTGE</sequence>
<evidence type="ECO:0000313" key="6">
    <source>
        <dbReference type="EMBL" id="MFM1347326.1"/>
    </source>
</evidence>
<evidence type="ECO:0000256" key="4">
    <source>
        <dbReference type="ARBA" id="ARBA00022691"/>
    </source>
</evidence>
<keyword evidence="7" id="KW-1185">Reference proteome</keyword>
<dbReference type="InterPro" id="IPR029063">
    <property type="entry name" value="SAM-dependent_MTases_sf"/>
</dbReference>
<reference evidence="6 7" key="1">
    <citation type="journal article" date="2024" name="Infect. Genet. Evol.">
        <title>Characteristics and comparative genome analysis of Yersinia enterocolitica and related species associated with human infections in Switzerland 2019-2023.</title>
        <authorList>
            <person name="Stevens M.J.A."/>
            <person name="Horlbog J.A."/>
            <person name="Diethelm A."/>
            <person name="Stephan R."/>
            <person name="Nuesch-Inderbinen M."/>
        </authorList>
    </citation>
    <scope>NUCLEOTIDE SEQUENCE [LARGE SCALE GENOMIC DNA]</scope>
    <source>
        <strain evidence="6 7">N20-0302</strain>
    </source>
</reference>
<keyword evidence="4" id="KW-0949">S-adenosyl-L-methionine</keyword>
<dbReference type="EC" id="2.1.1.72" evidence="1"/>
<dbReference type="GO" id="GO:0032259">
    <property type="term" value="P:methylation"/>
    <property type="evidence" value="ECO:0007669"/>
    <property type="project" value="UniProtKB-KW"/>
</dbReference>
<dbReference type="Gene3D" id="3.40.50.150">
    <property type="entry name" value="Vaccinia Virus protein VP39"/>
    <property type="match status" value="1"/>
</dbReference>
<proteinExistence type="predicted"/>
<accession>A0ABW9EZ18</accession>
<keyword evidence="3" id="KW-0808">Transferase</keyword>